<dbReference type="PANTHER" id="PTHR10476">
    <property type="entry name" value="CHARGED MULTIVESICULAR BODY PROTEIN"/>
    <property type="match status" value="1"/>
</dbReference>
<proteinExistence type="predicted"/>
<gene>
    <name evidence="2" type="ORF">CSSPJE1EN2_LOCUS26176</name>
</gene>
<evidence type="ECO:0000313" key="2">
    <source>
        <dbReference type="EMBL" id="CAK9856244.1"/>
    </source>
</evidence>
<organism evidence="2 3">
    <name type="scientific">Sphagnum jensenii</name>
    <dbReference type="NCBI Taxonomy" id="128206"/>
    <lineage>
        <taxon>Eukaryota</taxon>
        <taxon>Viridiplantae</taxon>
        <taxon>Streptophyta</taxon>
        <taxon>Embryophyta</taxon>
        <taxon>Bryophyta</taxon>
        <taxon>Sphagnophytina</taxon>
        <taxon>Sphagnopsida</taxon>
        <taxon>Sphagnales</taxon>
        <taxon>Sphagnaceae</taxon>
        <taxon>Sphagnum</taxon>
    </lineage>
</organism>
<feature type="compositionally biased region" description="Acidic residues" evidence="1">
    <location>
        <begin position="7"/>
        <end position="23"/>
    </location>
</feature>
<evidence type="ECO:0000313" key="3">
    <source>
        <dbReference type="Proteomes" id="UP001497522"/>
    </source>
</evidence>
<keyword evidence="3" id="KW-1185">Reference proteome</keyword>
<evidence type="ECO:0000256" key="1">
    <source>
        <dbReference type="SAM" id="MobiDB-lite"/>
    </source>
</evidence>
<feature type="region of interest" description="Disordered" evidence="1">
    <location>
        <begin position="1"/>
        <end position="25"/>
    </location>
</feature>
<reference evidence="2" key="1">
    <citation type="submission" date="2024-03" db="EMBL/GenBank/DDBJ databases">
        <authorList>
            <consortium name="ELIXIR-Norway"/>
            <consortium name="Elixir Norway"/>
        </authorList>
    </citation>
    <scope>NUCLEOTIDE SEQUENCE</scope>
</reference>
<dbReference type="Proteomes" id="UP001497522">
    <property type="component" value="Unassembled WGS sequence"/>
</dbReference>
<dbReference type="Gene3D" id="6.10.140.1230">
    <property type="match status" value="1"/>
</dbReference>
<protein>
    <submittedName>
        <fullName evidence="2">Uncharacterized protein</fullName>
    </submittedName>
</protein>
<accession>A0ABP1A050</accession>
<dbReference type="EMBL" id="CAXHBF010000459">
    <property type="protein sequence ID" value="CAK9856244.1"/>
    <property type="molecule type" value="Genomic_DNA"/>
</dbReference>
<comment type="caution">
    <text evidence="2">The sequence shown here is derived from an EMBL/GenBank/DDBJ whole genome shotgun (WGS) entry which is preliminary data.</text>
</comment>
<sequence>MEMMSDSIDDTLDDDEAEEETEELTNQVLDEIGVDVATQMSSTPKGKIIRKVAKPENTSLGVDDMEERLAALRHL</sequence>
<dbReference type="InterPro" id="IPR005024">
    <property type="entry name" value="Snf7_fam"/>
</dbReference>
<name>A0ABP1A050_9BRYO</name>